<gene>
    <name evidence="1" type="ORF">LY90DRAFT_706346</name>
</gene>
<dbReference type="Proteomes" id="UP000193920">
    <property type="component" value="Unassembled WGS sequence"/>
</dbReference>
<protein>
    <submittedName>
        <fullName evidence="1">Uncharacterized protein</fullName>
    </submittedName>
</protein>
<comment type="caution">
    <text evidence="1">The sequence shown here is derived from an EMBL/GenBank/DDBJ whole genome shotgun (WGS) entry which is preliminary data.</text>
</comment>
<sequence length="167" mass="19422">MKSSSSKIELFDSEGVRYIALEENTYGEGKLFNETGRKVVGTLEHKNSTIADKYNISFHNLAIGREEVLSMNCDYCYRCCGIFQGREKEGAPMICKIEQIKTEKSSRKLKYKIEISEGIDNLFMIILAMRLGLLKFNEKRRRLQNKDMNEMNDMYSMNEIDEMDDLI</sequence>
<reference evidence="1 2" key="1">
    <citation type="submission" date="2016-08" db="EMBL/GenBank/DDBJ databases">
        <title>A Parts List for Fungal Cellulosomes Revealed by Comparative Genomics.</title>
        <authorList>
            <consortium name="DOE Joint Genome Institute"/>
            <person name="Haitjema C.H."/>
            <person name="Gilmore S.P."/>
            <person name="Henske J.K."/>
            <person name="Solomon K.V."/>
            <person name="De Groot R."/>
            <person name="Kuo A."/>
            <person name="Mondo S.J."/>
            <person name="Salamov A.A."/>
            <person name="Labutti K."/>
            <person name="Zhao Z."/>
            <person name="Chiniquy J."/>
            <person name="Barry K."/>
            <person name="Brewer H.M."/>
            <person name="Purvine S.O."/>
            <person name="Wright A.T."/>
            <person name="Boxma B."/>
            <person name="Van Alen T."/>
            <person name="Hackstein J.H."/>
            <person name="Baker S.E."/>
            <person name="Grigoriev I.V."/>
            <person name="O'Malley M.A."/>
        </authorList>
    </citation>
    <scope>NUCLEOTIDE SEQUENCE [LARGE SCALE GENOMIC DNA]</scope>
    <source>
        <strain evidence="1 2">G1</strain>
    </source>
</reference>
<dbReference type="InterPro" id="IPR038595">
    <property type="entry name" value="LOR_sf"/>
</dbReference>
<accession>A0A1Y2ATM5</accession>
<dbReference type="Gene3D" id="2.40.160.200">
    <property type="entry name" value="LURP1-related"/>
    <property type="match status" value="1"/>
</dbReference>
<dbReference type="InterPro" id="IPR007612">
    <property type="entry name" value="LOR"/>
</dbReference>
<dbReference type="AlphaFoldDB" id="A0A1Y2ATM5"/>
<evidence type="ECO:0000313" key="1">
    <source>
        <dbReference type="EMBL" id="ORY25295.1"/>
    </source>
</evidence>
<dbReference type="EMBL" id="MCOG01000213">
    <property type="protein sequence ID" value="ORY25295.1"/>
    <property type="molecule type" value="Genomic_DNA"/>
</dbReference>
<dbReference type="Pfam" id="PF04525">
    <property type="entry name" value="LOR"/>
    <property type="match status" value="1"/>
</dbReference>
<evidence type="ECO:0000313" key="2">
    <source>
        <dbReference type="Proteomes" id="UP000193920"/>
    </source>
</evidence>
<organism evidence="1 2">
    <name type="scientific">Neocallimastix californiae</name>
    <dbReference type="NCBI Taxonomy" id="1754190"/>
    <lineage>
        <taxon>Eukaryota</taxon>
        <taxon>Fungi</taxon>
        <taxon>Fungi incertae sedis</taxon>
        <taxon>Chytridiomycota</taxon>
        <taxon>Chytridiomycota incertae sedis</taxon>
        <taxon>Neocallimastigomycetes</taxon>
        <taxon>Neocallimastigales</taxon>
        <taxon>Neocallimastigaceae</taxon>
        <taxon>Neocallimastix</taxon>
    </lineage>
</organism>
<keyword evidence="2" id="KW-1185">Reference proteome</keyword>
<proteinExistence type="predicted"/>
<name>A0A1Y2ATM5_9FUNG</name>
<dbReference type="OrthoDB" id="97518at2759"/>